<organism evidence="2 3">
    <name type="scientific">Ampelomyces quisqualis</name>
    <name type="common">Powdery mildew agent</name>
    <dbReference type="NCBI Taxonomy" id="50730"/>
    <lineage>
        <taxon>Eukaryota</taxon>
        <taxon>Fungi</taxon>
        <taxon>Dikarya</taxon>
        <taxon>Ascomycota</taxon>
        <taxon>Pezizomycotina</taxon>
        <taxon>Dothideomycetes</taxon>
        <taxon>Pleosporomycetidae</taxon>
        <taxon>Pleosporales</taxon>
        <taxon>Pleosporineae</taxon>
        <taxon>Phaeosphaeriaceae</taxon>
        <taxon>Ampelomyces</taxon>
    </lineage>
</organism>
<accession>A0A6A5QU11</accession>
<evidence type="ECO:0000256" key="1">
    <source>
        <dbReference type="SAM" id="MobiDB-lite"/>
    </source>
</evidence>
<evidence type="ECO:0000313" key="2">
    <source>
        <dbReference type="EMBL" id="KAF1918290.1"/>
    </source>
</evidence>
<sequence>MPQTKSTFKPDSVSGLYPPQFGEECQQPAQAQMLPSNRHPVPTMKSSAKRTGVDVPLKSPGISFECADQLAKPDIEEELRIVRRAAAVAAADQVLNDHVSDRETFASGLFQDAAVVRREASSSLQDRLKVEQQNSNKCSTVESIDSEAKVQTEKNDMAQPCGSIQAPQSDTDLTAWAHQQWTTYFGHAPDPWWYDRAWQNWR</sequence>
<dbReference type="AlphaFoldDB" id="A0A6A5QU11"/>
<dbReference type="EMBL" id="ML979134">
    <property type="protein sequence ID" value="KAF1918290.1"/>
    <property type="molecule type" value="Genomic_DNA"/>
</dbReference>
<protein>
    <submittedName>
        <fullName evidence="2">Uncharacterized protein</fullName>
    </submittedName>
</protein>
<feature type="region of interest" description="Disordered" evidence="1">
    <location>
        <begin position="1"/>
        <end position="54"/>
    </location>
</feature>
<keyword evidence="3" id="KW-1185">Reference proteome</keyword>
<evidence type="ECO:0000313" key="3">
    <source>
        <dbReference type="Proteomes" id="UP000800096"/>
    </source>
</evidence>
<dbReference type="Proteomes" id="UP000800096">
    <property type="component" value="Unassembled WGS sequence"/>
</dbReference>
<proteinExistence type="predicted"/>
<gene>
    <name evidence="2" type="ORF">BDU57DRAFT_528717</name>
</gene>
<reference evidence="2" key="1">
    <citation type="journal article" date="2020" name="Stud. Mycol.">
        <title>101 Dothideomycetes genomes: a test case for predicting lifestyles and emergence of pathogens.</title>
        <authorList>
            <person name="Haridas S."/>
            <person name="Albert R."/>
            <person name="Binder M."/>
            <person name="Bloem J."/>
            <person name="Labutti K."/>
            <person name="Salamov A."/>
            <person name="Andreopoulos B."/>
            <person name="Baker S."/>
            <person name="Barry K."/>
            <person name="Bills G."/>
            <person name="Bluhm B."/>
            <person name="Cannon C."/>
            <person name="Castanera R."/>
            <person name="Culley D."/>
            <person name="Daum C."/>
            <person name="Ezra D."/>
            <person name="Gonzalez J."/>
            <person name="Henrissat B."/>
            <person name="Kuo A."/>
            <person name="Liang C."/>
            <person name="Lipzen A."/>
            <person name="Lutzoni F."/>
            <person name="Magnuson J."/>
            <person name="Mondo S."/>
            <person name="Nolan M."/>
            <person name="Ohm R."/>
            <person name="Pangilinan J."/>
            <person name="Park H.-J."/>
            <person name="Ramirez L."/>
            <person name="Alfaro M."/>
            <person name="Sun H."/>
            <person name="Tritt A."/>
            <person name="Yoshinaga Y."/>
            <person name="Zwiers L.-H."/>
            <person name="Turgeon B."/>
            <person name="Goodwin S."/>
            <person name="Spatafora J."/>
            <person name="Crous P."/>
            <person name="Grigoriev I."/>
        </authorList>
    </citation>
    <scope>NUCLEOTIDE SEQUENCE</scope>
    <source>
        <strain evidence="2">HMLAC05119</strain>
    </source>
</reference>
<name>A0A6A5QU11_AMPQU</name>